<keyword evidence="3" id="KW-1185">Reference proteome</keyword>
<feature type="compositionally biased region" description="Low complexity" evidence="1">
    <location>
        <begin position="512"/>
        <end position="522"/>
    </location>
</feature>
<evidence type="ECO:0000256" key="1">
    <source>
        <dbReference type="SAM" id="MobiDB-lite"/>
    </source>
</evidence>
<dbReference type="eggNOG" id="COG4626">
    <property type="taxonomic scope" value="Bacteria"/>
</dbReference>
<comment type="caution">
    <text evidence="2">The sequence shown here is derived from an EMBL/GenBank/DDBJ whole genome shotgun (WGS) entry which is preliminary data.</text>
</comment>
<dbReference type="Gene3D" id="3.40.50.300">
    <property type="entry name" value="P-loop containing nucleotide triphosphate hydrolases"/>
    <property type="match status" value="1"/>
</dbReference>
<name>M0QRD6_9ACTN</name>
<gene>
    <name evidence="2" type="ORF">GS4_47_00090</name>
</gene>
<dbReference type="EMBL" id="BANX01000047">
    <property type="protein sequence ID" value="GAC71019.1"/>
    <property type="molecule type" value="Genomic_DNA"/>
</dbReference>
<dbReference type="STRING" id="1223545.GS4_47_00090"/>
<sequence>MPGLAPLGHRQPRVHHQVAGAVDFERGEEALDIAWTAGATLLDWQCDVVRQGMARTETGRWAAREVGLLVARQNGKTASIEVVELAWMLKEPGVHILHTAHEFQTALESMGRLQGLINSHPLLEDQVDSIRIGNGKEWIRLKNGSEIRYRTRTKSGLRGFSVDRLVIDEAMIWSKASQAAIRPLLTTAKNLQIWYLGSAADAEVHEHCGKWASLRDAAMSANPPKNLLWMEWSAPEPPARTDDALADIEARAAWRADPNTWAAANPSLGHEVEPGYALVSHEYIEDELDSFRNALEEWEIERLSYGRWPSSHAAHEPIIKGWSDMRNRSPRLTGPIAVGLELSPDRRRWVFAAAQRTDDGRTHVEVGWPESSPDGSGLTNDQAVAFVVRMAEAWDPVAVVIDSRSPTAVIVPKLIAVGIEPEKATTPQMAAWSGGFLDDAVAGLLSHTDQPALTRAVETVVKRDLPQGDFVWTRTDDGSTAPMIAATLAHGGLVSFGYETATERALPSAGGRRSTPTTPTRSSDLDLLSIGF</sequence>
<evidence type="ECO:0000313" key="2">
    <source>
        <dbReference type="EMBL" id="GAC71019.1"/>
    </source>
</evidence>
<evidence type="ECO:0000313" key="3">
    <source>
        <dbReference type="Proteomes" id="UP000011666"/>
    </source>
</evidence>
<organism evidence="2 3">
    <name type="scientific">Gordonia soli NBRC 108243</name>
    <dbReference type="NCBI Taxonomy" id="1223545"/>
    <lineage>
        <taxon>Bacteria</taxon>
        <taxon>Bacillati</taxon>
        <taxon>Actinomycetota</taxon>
        <taxon>Actinomycetes</taxon>
        <taxon>Mycobacteriales</taxon>
        <taxon>Gordoniaceae</taxon>
        <taxon>Gordonia</taxon>
    </lineage>
</organism>
<feature type="region of interest" description="Disordered" evidence="1">
    <location>
        <begin position="504"/>
        <end position="525"/>
    </location>
</feature>
<dbReference type="AlphaFoldDB" id="M0QRD6"/>
<protein>
    <recommendedName>
        <fullName evidence="4">Terminase large subunit</fullName>
    </recommendedName>
</protein>
<accession>M0QRD6</accession>
<dbReference type="Proteomes" id="UP000011666">
    <property type="component" value="Unassembled WGS sequence"/>
</dbReference>
<dbReference type="InterPro" id="IPR027417">
    <property type="entry name" value="P-loop_NTPase"/>
</dbReference>
<proteinExistence type="predicted"/>
<reference evidence="2 3" key="1">
    <citation type="submission" date="2013-01" db="EMBL/GenBank/DDBJ databases">
        <title>Whole genome shotgun sequence of Gordonia soli NBRC 108243.</title>
        <authorList>
            <person name="Isaki-Nakamura S."/>
            <person name="Hosoyama A."/>
            <person name="Tsuchikane K."/>
            <person name="Ando Y."/>
            <person name="Baba S."/>
            <person name="Ohji S."/>
            <person name="Hamada M."/>
            <person name="Tamura T."/>
            <person name="Yamazoe A."/>
            <person name="Yamazaki S."/>
            <person name="Fujita N."/>
        </authorList>
    </citation>
    <scope>NUCLEOTIDE SEQUENCE [LARGE SCALE GENOMIC DNA]</scope>
    <source>
        <strain evidence="2 3">NBRC 108243</strain>
    </source>
</reference>
<evidence type="ECO:0008006" key="4">
    <source>
        <dbReference type="Google" id="ProtNLM"/>
    </source>
</evidence>